<name>A0A8H6XMQ8_9AGAR</name>
<evidence type="ECO:0000313" key="3">
    <source>
        <dbReference type="EMBL" id="KAF7343236.1"/>
    </source>
</evidence>
<feature type="signal peptide" evidence="2">
    <location>
        <begin position="1"/>
        <end position="19"/>
    </location>
</feature>
<feature type="region of interest" description="Disordered" evidence="1">
    <location>
        <begin position="124"/>
        <end position="186"/>
    </location>
</feature>
<feature type="chain" id="PRO_5034385405" evidence="2">
    <location>
        <begin position="20"/>
        <end position="205"/>
    </location>
</feature>
<comment type="caution">
    <text evidence="3">The sequence shown here is derived from an EMBL/GenBank/DDBJ whole genome shotgun (WGS) entry which is preliminary data.</text>
</comment>
<dbReference type="EMBL" id="JACAZI010000016">
    <property type="protein sequence ID" value="KAF7343236.1"/>
    <property type="molecule type" value="Genomic_DNA"/>
</dbReference>
<organism evidence="3 4">
    <name type="scientific">Mycena venus</name>
    <dbReference type="NCBI Taxonomy" id="2733690"/>
    <lineage>
        <taxon>Eukaryota</taxon>
        <taxon>Fungi</taxon>
        <taxon>Dikarya</taxon>
        <taxon>Basidiomycota</taxon>
        <taxon>Agaricomycotina</taxon>
        <taxon>Agaricomycetes</taxon>
        <taxon>Agaricomycetidae</taxon>
        <taxon>Agaricales</taxon>
        <taxon>Marasmiineae</taxon>
        <taxon>Mycenaceae</taxon>
        <taxon>Mycena</taxon>
    </lineage>
</organism>
<reference evidence="3" key="1">
    <citation type="submission" date="2020-05" db="EMBL/GenBank/DDBJ databases">
        <title>Mycena genomes resolve the evolution of fungal bioluminescence.</title>
        <authorList>
            <person name="Tsai I.J."/>
        </authorList>
    </citation>
    <scope>NUCLEOTIDE SEQUENCE</scope>
    <source>
        <strain evidence="3">CCC161011</strain>
    </source>
</reference>
<dbReference type="Proteomes" id="UP000620124">
    <property type="component" value="Unassembled WGS sequence"/>
</dbReference>
<accession>A0A8H6XMQ8</accession>
<protein>
    <submittedName>
        <fullName evidence="3">Uncharacterized protein</fullName>
    </submittedName>
</protein>
<evidence type="ECO:0000313" key="4">
    <source>
        <dbReference type="Proteomes" id="UP000620124"/>
    </source>
</evidence>
<feature type="compositionally biased region" description="Low complexity" evidence="1">
    <location>
        <begin position="126"/>
        <end position="149"/>
    </location>
</feature>
<keyword evidence="2" id="KW-0732">Signal</keyword>
<evidence type="ECO:0000256" key="2">
    <source>
        <dbReference type="SAM" id="SignalP"/>
    </source>
</evidence>
<keyword evidence="4" id="KW-1185">Reference proteome</keyword>
<evidence type="ECO:0000256" key="1">
    <source>
        <dbReference type="SAM" id="MobiDB-lite"/>
    </source>
</evidence>
<sequence>MFGPAIILSSLLLASPIVARPTANPLGTSLLLNRQGQVTGIGPIAPGCETPCNPLVSVFANSSVQDPTVTCASNVVNQVAACASCELGVLGFDQSSIEAGLSNFKDECAAAGFPVSLTVSASGPVATTGSSTGSQSAGSNGSSGNTPAGGNAGGAKTSNAPTSTNSGDASSPSSTDGPKKNSSRRLATSGGMLGALIVGMALVIL</sequence>
<dbReference type="AlphaFoldDB" id="A0A8H6XMQ8"/>
<proteinExistence type="predicted"/>
<feature type="compositionally biased region" description="Polar residues" evidence="1">
    <location>
        <begin position="156"/>
        <end position="176"/>
    </location>
</feature>
<gene>
    <name evidence="3" type="ORF">MVEN_01755000</name>
</gene>
<dbReference type="OrthoDB" id="2949697at2759"/>